<evidence type="ECO:0000313" key="8">
    <source>
        <dbReference type="EMBL" id="KAE8763655.1"/>
    </source>
</evidence>
<protein>
    <submittedName>
        <fullName evidence="8">ABC transporter permease</fullName>
    </submittedName>
</protein>
<dbReference type="OrthoDB" id="3212530at2"/>
<evidence type="ECO:0000256" key="2">
    <source>
        <dbReference type="ARBA" id="ARBA00005268"/>
    </source>
</evidence>
<evidence type="ECO:0000256" key="3">
    <source>
        <dbReference type="ARBA" id="ARBA00022692"/>
    </source>
</evidence>
<comment type="subcellular location">
    <subcellularLocation>
        <location evidence="1">Membrane</location>
        <topology evidence="1">Multi-pass membrane protein</topology>
    </subcellularLocation>
</comment>
<dbReference type="Proteomes" id="UP000451860">
    <property type="component" value="Unassembled WGS sequence"/>
</dbReference>
<comment type="similarity">
    <text evidence="2">Belongs to the UPF0014 family.</text>
</comment>
<dbReference type="Pfam" id="PF03649">
    <property type="entry name" value="UPF0014"/>
    <property type="match status" value="1"/>
</dbReference>
<comment type="caution">
    <text evidence="8">The sequence shown here is derived from an EMBL/GenBank/DDBJ whole genome shotgun (WGS) entry which is preliminary data.</text>
</comment>
<feature type="compositionally biased region" description="Basic residues" evidence="6">
    <location>
        <begin position="261"/>
        <end position="276"/>
    </location>
</feature>
<keyword evidence="9" id="KW-1185">Reference proteome</keyword>
<keyword evidence="4 7" id="KW-1133">Transmembrane helix</keyword>
<feature type="transmembrane region" description="Helical" evidence="7">
    <location>
        <begin position="115"/>
        <end position="135"/>
    </location>
</feature>
<feature type="transmembrane region" description="Helical" evidence="7">
    <location>
        <begin position="42"/>
        <end position="67"/>
    </location>
</feature>
<evidence type="ECO:0000256" key="1">
    <source>
        <dbReference type="ARBA" id="ARBA00004141"/>
    </source>
</evidence>
<evidence type="ECO:0000256" key="5">
    <source>
        <dbReference type="ARBA" id="ARBA00023136"/>
    </source>
</evidence>
<feature type="region of interest" description="Disordered" evidence="6">
    <location>
        <begin position="247"/>
        <end position="276"/>
    </location>
</feature>
<evidence type="ECO:0000256" key="4">
    <source>
        <dbReference type="ARBA" id="ARBA00022989"/>
    </source>
</evidence>
<proteinExistence type="inferred from homology"/>
<sequence length="276" mass="28413">MLVRTAVGLAVLVALTIGLQHWRRLPLGVRPLTAVLRATLQLGVIALVLRGVFTFPALVVAFVALMLTTASLTSGARLHELWAGRRAALAGVLAGGLAATGLVLALGLVPFDARNIVAVGGILIGNSMSAATLSGRNFRTMALARSGEVEGWLALGAPPGTAFADIARRAVHEALLPTIDQTRSTGLVTLPGAFVGALFGGANPVEAARFQLVVLAGIMLTQTITGLTVVRILSAAPVLPAATVAPAAVPTPRSPREPHLGPHRIRAPHRPHAHDG</sequence>
<accession>A0A7J5UMP3</accession>
<dbReference type="InterPro" id="IPR005226">
    <property type="entry name" value="UPF0014_fam"/>
</dbReference>
<evidence type="ECO:0000256" key="7">
    <source>
        <dbReference type="SAM" id="Phobius"/>
    </source>
</evidence>
<evidence type="ECO:0000313" key="9">
    <source>
        <dbReference type="Proteomes" id="UP000451860"/>
    </source>
</evidence>
<name>A0A7J5UMP3_9MICO</name>
<dbReference type="AlphaFoldDB" id="A0A7J5UMP3"/>
<keyword evidence="5 7" id="KW-0472">Membrane</keyword>
<dbReference type="EMBL" id="WHJE01000062">
    <property type="protein sequence ID" value="KAE8763655.1"/>
    <property type="molecule type" value="Genomic_DNA"/>
</dbReference>
<feature type="transmembrane region" description="Helical" evidence="7">
    <location>
        <begin position="87"/>
        <end position="109"/>
    </location>
</feature>
<gene>
    <name evidence="8" type="ORF">GB883_13070</name>
</gene>
<dbReference type="PANTHER" id="PTHR30028:SF0">
    <property type="entry name" value="PROTEIN ALUMINUM SENSITIVE 3"/>
    <property type="match status" value="1"/>
</dbReference>
<organism evidence="8 9">
    <name type="scientific">Georgenia thermotolerans</name>
    <dbReference type="NCBI Taxonomy" id="527326"/>
    <lineage>
        <taxon>Bacteria</taxon>
        <taxon>Bacillati</taxon>
        <taxon>Actinomycetota</taxon>
        <taxon>Actinomycetes</taxon>
        <taxon>Micrococcales</taxon>
        <taxon>Bogoriellaceae</taxon>
        <taxon>Georgenia</taxon>
    </lineage>
</organism>
<dbReference type="GO" id="GO:0005886">
    <property type="term" value="C:plasma membrane"/>
    <property type="evidence" value="ECO:0007669"/>
    <property type="project" value="TreeGrafter"/>
</dbReference>
<reference evidence="8 9" key="1">
    <citation type="submission" date="2019-10" db="EMBL/GenBank/DDBJ databases">
        <title>Georgenia wutianyii sp. nov. and Georgenia yuyongxinii sp. nov. isolated from plateau pika (Ochotona curzoniae) in the Qinghai-Tibet plateau of China.</title>
        <authorList>
            <person name="Tian Z."/>
        </authorList>
    </citation>
    <scope>NUCLEOTIDE SEQUENCE [LARGE SCALE GENOMIC DNA]</scope>
    <source>
        <strain evidence="8 9">DSM 21501</strain>
    </source>
</reference>
<evidence type="ECO:0000256" key="6">
    <source>
        <dbReference type="SAM" id="MobiDB-lite"/>
    </source>
</evidence>
<dbReference type="PANTHER" id="PTHR30028">
    <property type="entry name" value="UPF0014 INNER MEMBRANE PROTEIN YBBM-RELATED"/>
    <property type="match status" value="1"/>
</dbReference>
<keyword evidence="3 7" id="KW-0812">Transmembrane</keyword>